<dbReference type="Gramene" id="PGSC0003DMT400030700">
    <property type="protein sequence ID" value="PGSC0003DMT400030700"/>
    <property type="gene ID" value="PGSC0003DMG400011760"/>
</dbReference>
<dbReference type="HOGENOM" id="CLU_1868746_0_0_1"/>
<reference evidence="2" key="2">
    <citation type="submission" date="2015-06" db="UniProtKB">
        <authorList>
            <consortium name="EnsemblPlants"/>
        </authorList>
    </citation>
    <scope>IDENTIFICATION</scope>
    <source>
        <strain evidence="2">DM1-3 516 R44</strain>
    </source>
</reference>
<keyword evidence="3" id="KW-1185">Reference proteome</keyword>
<name>M1AUN2_SOLTU</name>
<organism evidence="2 3">
    <name type="scientific">Solanum tuberosum</name>
    <name type="common">Potato</name>
    <dbReference type="NCBI Taxonomy" id="4113"/>
    <lineage>
        <taxon>Eukaryota</taxon>
        <taxon>Viridiplantae</taxon>
        <taxon>Streptophyta</taxon>
        <taxon>Embryophyta</taxon>
        <taxon>Tracheophyta</taxon>
        <taxon>Spermatophyta</taxon>
        <taxon>Magnoliopsida</taxon>
        <taxon>eudicotyledons</taxon>
        <taxon>Gunneridae</taxon>
        <taxon>Pentapetalae</taxon>
        <taxon>asterids</taxon>
        <taxon>lamiids</taxon>
        <taxon>Solanales</taxon>
        <taxon>Solanaceae</taxon>
        <taxon>Solanoideae</taxon>
        <taxon>Solaneae</taxon>
        <taxon>Solanum</taxon>
    </lineage>
</organism>
<protein>
    <submittedName>
        <fullName evidence="2">Uncharacterized protein</fullName>
    </submittedName>
</protein>
<accession>M1AUN2</accession>
<sequence length="137" mass="16108">MGLHEDAFTSVSLEQIRNLQAKWEYMIDLNMGEESWCTPEYYAWRTIVSHMVHPSVRGLWGFVDNQQVDWVRESVLPRMGLTTTMYNQIVLGSMDYLIQVVEEEEEENSEENPEEDPEEDPKEDPKKDPEKDPEEDP</sequence>
<proteinExistence type="predicted"/>
<dbReference type="AlphaFoldDB" id="M1AUN2"/>
<dbReference type="OMA" id="WRTIVSH"/>
<dbReference type="EnsemblPlants" id="PGSC0003DMT400030700">
    <property type="protein sequence ID" value="PGSC0003DMT400030700"/>
    <property type="gene ID" value="PGSC0003DMG400011760"/>
</dbReference>
<evidence type="ECO:0000313" key="2">
    <source>
        <dbReference type="EnsemblPlants" id="PGSC0003DMT400030700"/>
    </source>
</evidence>
<dbReference type="Proteomes" id="UP000011115">
    <property type="component" value="Unassembled WGS sequence"/>
</dbReference>
<feature type="compositionally biased region" description="Acidic residues" evidence="1">
    <location>
        <begin position="101"/>
        <end position="122"/>
    </location>
</feature>
<dbReference type="PaxDb" id="4113-PGSC0003DMT400030700"/>
<evidence type="ECO:0000256" key="1">
    <source>
        <dbReference type="SAM" id="MobiDB-lite"/>
    </source>
</evidence>
<reference evidence="3" key="1">
    <citation type="journal article" date="2011" name="Nature">
        <title>Genome sequence and analysis of the tuber crop potato.</title>
        <authorList>
            <consortium name="The Potato Genome Sequencing Consortium"/>
        </authorList>
    </citation>
    <scope>NUCLEOTIDE SEQUENCE [LARGE SCALE GENOMIC DNA]</scope>
    <source>
        <strain evidence="3">cv. DM1-3 516 R44</strain>
    </source>
</reference>
<feature type="region of interest" description="Disordered" evidence="1">
    <location>
        <begin position="101"/>
        <end position="137"/>
    </location>
</feature>
<evidence type="ECO:0000313" key="3">
    <source>
        <dbReference type="Proteomes" id="UP000011115"/>
    </source>
</evidence>
<dbReference type="InParanoid" id="M1AUN2"/>